<keyword evidence="3" id="KW-0597">Phosphoprotein</keyword>
<keyword evidence="6" id="KW-0418">Kinase</keyword>
<keyword evidence="8" id="KW-0902">Two-component regulatory system</keyword>
<protein>
    <recommendedName>
        <fullName evidence="2">histidine kinase</fullName>
        <ecNumber evidence="2">2.7.13.3</ecNumber>
    </recommendedName>
</protein>
<dbReference type="SUPFAM" id="SSF49785">
    <property type="entry name" value="Galactose-binding domain-like"/>
    <property type="match status" value="1"/>
</dbReference>
<dbReference type="InterPro" id="IPR004358">
    <property type="entry name" value="Sig_transdc_His_kin-like_C"/>
</dbReference>
<evidence type="ECO:0000256" key="11">
    <source>
        <dbReference type="SAM" id="Phobius"/>
    </source>
</evidence>
<feature type="signal peptide" evidence="12">
    <location>
        <begin position="1"/>
        <end position="36"/>
    </location>
</feature>
<keyword evidence="7 14" id="KW-0067">ATP-binding</keyword>
<dbReference type="InterPro" id="IPR036890">
    <property type="entry name" value="HATPase_C_sf"/>
</dbReference>
<dbReference type="SUPFAM" id="SSF55874">
    <property type="entry name" value="ATPase domain of HSP90 chaperone/DNA topoisomerase II/histidine kinase"/>
    <property type="match status" value="1"/>
</dbReference>
<evidence type="ECO:0000256" key="7">
    <source>
        <dbReference type="ARBA" id="ARBA00022840"/>
    </source>
</evidence>
<name>A0ABT6TAH3_9BACL</name>
<gene>
    <name evidence="14" type="ORF">KB449_02305</name>
</gene>
<feature type="region of interest" description="Disordered" evidence="10">
    <location>
        <begin position="37"/>
        <end position="58"/>
    </location>
</feature>
<keyword evidence="11" id="KW-0812">Transmembrane</keyword>
<dbReference type="InterPro" id="IPR011623">
    <property type="entry name" value="7TMR_DISM_rcpt_extracell_dom1"/>
</dbReference>
<comment type="catalytic activity">
    <reaction evidence="1">
        <text>ATP + protein L-histidine = ADP + protein N-phospho-L-histidine.</text>
        <dbReference type="EC" id="2.7.13.3"/>
    </reaction>
</comment>
<dbReference type="GO" id="GO:0005524">
    <property type="term" value="F:ATP binding"/>
    <property type="evidence" value="ECO:0007669"/>
    <property type="project" value="UniProtKB-KW"/>
</dbReference>
<feature type="transmembrane region" description="Helical" evidence="11">
    <location>
        <begin position="347"/>
        <end position="366"/>
    </location>
</feature>
<feature type="chain" id="PRO_5047256320" description="histidine kinase" evidence="12">
    <location>
        <begin position="37"/>
        <end position="708"/>
    </location>
</feature>
<keyword evidence="15" id="KW-1185">Reference proteome</keyword>
<evidence type="ECO:0000313" key="15">
    <source>
        <dbReference type="Proteomes" id="UP001161691"/>
    </source>
</evidence>
<dbReference type="PANTHER" id="PTHR43047">
    <property type="entry name" value="TWO-COMPONENT HISTIDINE PROTEIN KINASE"/>
    <property type="match status" value="1"/>
</dbReference>
<feature type="transmembrane region" description="Helical" evidence="11">
    <location>
        <begin position="249"/>
        <end position="271"/>
    </location>
</feature>
<keyword evidence="12" id="KW-0732">Signal</keyword>
<dbReference type="InterPro" id="IPR003594">
    <property type="entry name" value="HATPase_dom"/>
</dbReference>
<evidence type="ECO:0000256" key="12">
    <source>
        <dbReference type="SAM" id="SignalP"/>
    </source>
</evidence>
<dbReference type="PANTHER" id="PTHR43047:SF72">
    <property type="entry name" value="OSMOSENSING HISTIDINE PROTEIN KINASE SLN1"/>
    <property type="match status" value="1"/>
</dbReference>
<evidence type="ECO:0000256" key="2">
    <source>
        <dbReference type="ARBA" id="ARBA00012438"/>
    </source>
</evidence>
<dbReference type="SMART" id="SM00387">
    <property type="entry name" value="HATPase_c"/>
    <property type="match status" value="1"/>
</dbReference>
<dbReference type="SUPFAM" id="SSF47384">
    <property type="entry name" value="Homodimeric domain of signal transducing histidine kinase"/>
    <property type="match status" value="1"/>
</dbReference>
<evidence type="ECO:0000256" key="9">
    <source>
        <dbReference type="SAM" id="Coils"/>
    </source>
</evidence>
<feature type="domain" description="Histidine kinase" evidence="13">
    <location>
        <begin position="467"/>
        <end position="693"/>
    </location>
</feature>
<evidence type="ECO:0000259" key="13">
    <source>
        <dbReference type="PROSITE" id="PS50109"/>
    </source>
</evidence>
<accession>A0ABT6TAH3</accession>
<keyword evidence="5" id="KW-0547">Nucleotide-binding</keyword>
<dbReference type="PROSITE" id="PS50109">
    <property type="entry name" value="HIS_KIN"/>
    <property type="match status" value="1"/>
</dbReference>
<evidence type="ECO:0000256" key="3">
    <source>
        <dbReference type="ARBA" id="ARBA00022553"/>
    </source>
</evidence>
<dbReference type="EMBL" id="JAGRPV010000001">
    <property type="protein sequence ID" value="MDI4643769.1"/>
    <property type="molecule type" value="Genomic_DNA"/>
</dbReference>
<keyword evidence="9" id="KW-0175">Coiled coil</keyword>
<dbReference type="Pfam" id="PF02518">
    <property type="entry name" value="HATPase_c"/>
    <property type="match status" value="1"/>
</dbReference>
<feature type="transmembrane region" description="Helical" evidence="11">
    <location>
        <begin position="283"/>
        <end position="302"/>
    </location>
</feature>
<dbReference type="PRINTS" id="PR00344">
    <property type="entry name" value="BCTRLSENSOR"/>
</dbReference>
<feature type="transmembrane region" description="Helical" evidence="11">
    <location>
        <begin position="373"/>
        <end position="396"/>
    </location>
</feature>
<dbReference type="Gene3D" id="2.60.120.260">
    <property type="entry name" value="Galactose-binding domain-like"/>
    <property type="match status" value="1"/>
</dbReference>
<dbReference type="InterPro" id="IPR036097">
    <property type="entry name" value="HisK_dim/P_sf"/>
</dbReference>
<dbReference type="InterPro" id="IPR008979">
    <property type="entry name" value="Galactose-bd-like_sf"/>
</dbReference>
<feature type="transmembrane region" description="Helical" evidence="11">
    <location>
        <begin position="314"/>
        <end position="335"/>
    </location>
</feature>
<organism evidence="14 15">
    <name type="scientific">Cohnella hashimotonis</name>
    <dbReference type="NCBI Taxonomy" id="2826895"/>
    <lineage>
        <taxon>Bacteria</taxon>
        <taxon>Bacillati</taxon>
        <taxon>Bacillota</taxon>
        <taxon>Bacilli</taxon>
        <taxon>Bacillales</taxon>
        <taxon>Paenibacillaceae</taxon>
        <taxon>Cohnella</taxon>
    </lineage>
</organism>
<dbReference type="CDD" id="cd00082">
    <property type="entry name" value="HisKA"/>
    <property type="match status" value="1"/>
</dbReference>
<feature type="transmembrane region" description="Helical" evidence="11">
    <location>
        <begin position="220"/>
        <end position="242"/>
    </location>
</feature>
<keyword evidence="11" id="KW-0472">Membrane</keyword>
<feature type="compositionally biased region" description="Low complexity" evidence="10">
    <location>
        <begin position="37"/>
        <end position="55"/>
    </location>
</feature>
<evidence type="ECO:0000256" key="6">
    <source>
        <dbReference type="ARBA" id="ARBA00022777"/>
    </source>
</evidence>
<dbReference type="CDD" id="cd00075">
    <property type="entry name" value="HATPase"/>
    <property type="match status" value="1"/>
</dbReference>
<dbReference type="InterPro" id="IPR005467">
    <property type="entry name" value="His_kinase_dom"/>
</dbReference>
<dbReference type="EC" id="2.7.13.3" evidence="2"/>
<evidence type="ECO:0000256" key="8">
    <source>
        <dbReference type="ARBA" id="ARBA00023012"/>
    </source>
</evidence>
<feature type="coiled-coil region" evidence="9">
    <location>
        <begin position="422"/>
        <end position="449"/>
    </location>
</feature>
<dbReference type="Pfam" id="PF00512">
    <property type="entry name" value="HisKA"/>
    <property type="match status" value="1"/>
</dbReference>
<reference evidence="14" key="1">
    <citation type="submission" date="2023-04" db="EMBL/GenBank/DDBJ databases">
        <title>Comparative genomic analysis of Cohnella hashimotonis sp. nov., isolated from the International Space Station.</title>
        <authorList>
            <person name="Venkateswaran K."/>
            <person name="Simpson A."/>
        </authorList>
    </citation>
    <scope>NUCLEOTIDE SEQUENCE</scope>
    <source>
        <strain evidence="14">F6_2S_P_1</strain>
    </source>
</reference>
<evidence type="ECO:0000256" key="10">
    <source>
        <dbReference type="SAM" id="MobiDB-lite"/>
    </source>
</evidence>
<dbReference type="Proteomes" id="UP001161691">
    <property type="component" value="Unassembled WGS sequence"/>
</dbReference>
<comment type="caution">
    <text evidence="14">The sequence shown here is derived from an EMBL/GenBank/DDBJ whole genome shotgun (WGS) entry which is preliminary data.</text>
</comment>
<feature type="transmembrane region" description="Helical" evidence="11">
    <location>
        <begin position="402"/>
        <end position="420"/>
    </location>
</feature>
<dbReference type="InterPro" id="IPR003661">
    <property type="entry name" value="HisK_dim/P_dom"/>
</dbReference>
<evidence type="ECO:0000256" key="4">
    <source>
        <dbReference type="ARBA" id="ARBA00022679"/>
    </source>
</evidence>
<dbReference type="Gene3D" id="1.10.287.130">
    <property type="match status" value="1"/>
</dbReference>
<evidence type="ECO:0000313" key="14">
    <source>
        <dbReference type="EMBL" id="MDI4643769.1"/>
    </source>
</evidence>
<sequence length="708" mass="78785">MHERWMPGRWMGKLAPLLILLMLAAAAASLPQRAFAAGDAGSQQPQPKTQSQSQPHAADGALQIDEAAEAGGQKIALDGEWEFYWNKLLEPQDLQSSRVQPSYRTVPSSWDTHGYGTYRLQLRVPASDVGQGKALFIRSVGSAYRLWIDGAEMEGLGKVGTALGEERPQAHINMVFFQPRDRTVEIVMQVSNYSFREGGINRDIVYGDTAALIPFVLKELLIDICVIGGFLMIGVYHLILFAMRRRDQATLWVGLLALAVSLRTLFINGYVSTQLLGIESWELLVKLEYMSEIGGLVACIFLMKRLYPQETGRWMLRISLTVTLALALFVALTPARVYTETMLLQTVVKAAVLLYFLFYVGVRAYLRKREGALIHLVALGVIVAASMNDMLYYLRLADTPELLGYSVIPFIMAQAIIVSYRYTQLSTRNNALLAEMNRLNAELEHKVALRTRSLREANDTRTKMLLNIAHDLGTPLVGIQTYLQLMLRGKAGTNREVLMQQLLDHTGYMKRLVDDLFELSKLESGGQAFQFEPVVMGPWLEAAYRKLESDLRHAGMTLRRGKWHMAAENGEDAVAAIDPGRIAQALQNYIDNAVKFSRGFGEAIELEAYVRPDPTHSRGILVIAVRDYGTGIPEEMRPHVFRRFFTQRENNEGGSGLGLAIVKEIVERHGGAVGVESKRGAGSTFSIALPLLAGTEAERSLQVPESKP</sequence>
<keyword evidence="11" id="KW-1133">Transmembrane helix</keyword>
<dbReference type="RefSeq" id="WP_282906816.1">
    <property type="nucleotide sequence ID" value="NZ_JAGRPV010000001.1"/>
</dbReference>
<dbReference type="Gene3D" id="3.30.565.10">
    <property type="entry name" value="Histidine kinase-like ATPase, C-terminal domain"/>
    <property type="match status" value="1"/>
</dbReference>
<dbReference type="Pfam" id="PF07695">
    <property type="entry name" value="7TMR-DISM_7TM"/>
    <property type="match status" value="1"/>
</dbReference>
<evidence type="ECO:0000256" key="5">
    <source>
        <dbReference type="ARBA" id="ARBA00022741"/>
    </source>
</evidence>
<keyword evidence="4" id="KW-0808">Transferase</keyword>
<evidence type="ECO:0000256" key="1">
    <source>
        <dbReference type="ARBA" id="ARBA00000085"/>
    </source>
</evidence>
<proteinExistence type="predicted"/>
<dbReference type="SMART" id="SM00388">
    <property type="entry name" value="HisKA"/>
    <property type="match status" value="1"/>
</dbReference>